<dbReference type="Proteomes" id="UP000789759">
    <property type="component" value="Unassembled WGS sequence"/>
</dbReference>
<organism evidence="3 4">
    <name type="scientific">Cetraspora pellucida</name>
    <dbReference type="NCBI Taxonomy" id="1433469"/>
    <lineage>
        <taxon>Eukaryota</taxon>
        <taxon>Fungi</taxon>
        <taxon>Fungi incertae sedis</taxon>
        <taxon>Mucoromycota</taxon>
        <taxon>Glomeromycotina</taxon>
        <taxon>Glomeromycetes</taxon>
        <taxon>Diversisporales</taxon>
        <taxon>Gigasporaceae</taxon>
        <taxon>Cetraspora</taxon>
    </lineage>
</organism>
<dbReference type="Gene3D" id="3.40.50.150">
    <property type="entry name" value="Vaccinia Virus protein VP39"/>
    <property type="match status" value="1"/>
</dbReference>
<sequence length="326" mass="37498">MMNQSTNQSQKPQIQTRRPISNYEYLNPSREDDDSIMDGFHYKSGRRYHFLDGVKYPLPCDTDETYRLKLNYSISRYCWKGNLFYSPLENELAKGGMRVLDVGCGPGGWLLDMAAQFPNSTFVGVDISSMIPKDQQPSNMGFLQCNIHNGLPFPDDTFDFVFMSHMFTSITESQWQDVVDDLVRVAKPGGWIELMEGDYMNATSGPVTREIQAQTTILLRSRGINMNIGPNVYKYFENIVELENEIFTGQTVTPLGNGTVGELAFKNYKSSHFAVRLHEYMGISKQELEEMFKISQKEMDEYNTVLNIHRFYAQKKICTEKSEDSW</sequence>
<dbReference type="OrthoDB" id="2013972at2759"/>
<dbReference type="InterPro" id="IPR029063">
    <property type="entry name" value="SAM-dependent_MTases_sf"/>
</dbReference>
<dbReference type="Pfam" id="PF13649">
    <property type="entry name" value="Methyltransf_25"/>
    <property type="match status" value="1"/>
</dbReference>
<dbReference type="EMBL" id="CAJVQA010005066">
    <property type="protein sequence ID" value="CAG8612346.1"/>
    <property type="molecule type" value="Genomic_DNA"/>
</dbReference>
<evidence type="ECO:0000259" key="2">
    <source>
        <dbReference type="Pfam" id="PF13649"/>
    </source>
</evidence>
<dbReference type="SUPFAM" id="SSF53335">
    <property type="entry name" value="S-adenosyl-L-methionine-dependent methyltransferases"/>
    <property type="match status" value="1"/>
</dbReference>
<keyword evidence="4" id="KW-1185">Reference proteome</keyword>
<dbReference type="CDD" id="cd02440">
    <property type="entry name" value="AdoMet_MTases"/>
    <property type="match status" value="1"/>
</dbReference>
<proteinExistence type="predicted"/>
<evidence type="ECO:0000313" key="3">
    <source>
        <dbReference type="EMBL" id="CAG8612346.1"/>
    </source>
</evidence>
<feature type="domain" description="Methyltransferase" evidence="2">
    <location>
        <begin position="99"/>
        <end position="190"/>
    </location>
</feature>
<comment type="caution">
    <text evidence="3">The sequence shown here is derived from an EMBL/GenBank/DDBJ whole genome shotgun (WGS) entry which is preliminary data.</text>
</comment>
<gene>
    <name evidence="3" type="ORF">CPELLU_LOCUS7516</name>
</gene>
<evidence type="ECO:0000313" key="4">
    <source>
        <dbReference type="Proteomes" id="UP000789759"/>
    </source>
</evidence>
<dbReference type="InterPro" id="IPR041698">
    <property type="entry name" value="Methyltransf_25"/>
</dbReference>
<name>A0A9N9GMF0_9GLOM</name>
<dbReference type="AlphaFoldDB" id="A0A9N9GMF0"/>
<evidence type="ECO:0000256" key="1">
    <source>
        <dbReference type="SAM" id="MobiDB-lite"/>
    </source>
</evidence>
<dbReference type="PANTHER" id="PTHR43591">
    <property type="entry name" value="METHYLTRANSFERASE"/>
    <property type="match status" value="1"/>
</dbReference>
<protein>
    <submittedName>
        <fullName evidence="3">16460_t:CDS:1</fullName>
    </submittedName>
</protein>
<reference evidence="3" key="1">
    <citation type="submission" date="2021-06" db="EMBL/GenBank/DDBJ databases">
        <authorList>
            <person name="Kallberg Y."/>
            <person name="Tangrot J."/>
            <person name="Rosling A."/>
        </authorList>
    </citation>
    <scope>NUCLEOTIDE SEQUENCE</scope>
    <source>
        <strain evidence="3">FL966</strain>
    </source>
</reference>
<feature type="region of interest" description="Disordered" evidence="1">
    <location>
        <begin position="1"/>
        <end position="25"/>
    </location>
</feature>
<accession>A0A9N9GMF0</accession>
<feature type="compositionally biased region" description="Polar residues" evidence="1">
    <location>
        <begin position="1"/>
        <end position="19"/>
    </location>
</feature>